<sequence>MHLAACTSCLSSSSSLLMHLMILPGNNRFNFQFNFTSNTVFGAPGRKAVTRSRLSRRFNLTDYSRWDPRTQLHGARQNLHSLRLYEHDSFERGTSDAILRRTKPAAVQTSVTQIRL</sequence>
<protein>
    <submittedName>
        <fullName evidence="1">Uncharacterized protein</fullName>
    </submittedName>
</protein>
<accession>A0A6B0ULW8</accession>
<name>A0A6B0ULW8_IXORI</name>
<dbReference type="AlphaFoldDB" id="A0A6B0ULW8"/>
<organism evidence="1">
    <name type="scientific">Ixodes ricinus</name>
    <name type="common">Common tick</name>
    <name type="synonym">Acarus ricinus</name>
    <dbReference type="NCBI Taxonomy" id="34613"/>
    <lineage>
        <taxon>Eukaryota</taxon>
        <taxon>Metazoa</taxon>
        <taxon>Ecdysozoa</taxon>
        <taxon>Arthropoda</taxon>
        <taxon>Chelicerata</taxon>
        <taxon>Arachnida</taxon>
        <taxon>Acari</taxon>
        <taxon>Parasitiformes</taxon>
        <taxon>Ixodida</taxon>
        <taxon>Ixodoidea</taxon>
        <taxon>Ixodidae</taxon>
        <taxon>Ixodinae</taxon>
        <taxon>Ixodes</taxon>
    </lineage>
</organism>
<reference evidence="1" key="1">
    <citation type="submission" date="2019-12" db="EMBL/GenBank/DDBJ databases">
        <title>An insight into the sialome of adult female Ixodes ricinus ticks feeding for 6 days.</title>
        <authorList>
            <person name="Perner J."/>
            <person name="Ribeiro J.M.C."/>
        </authorList>
    </citation>
    <scope>NUCLEOTIDE SEQUENCE</scope>
    <source>
        <strain evidence="1">Semi-engorged</strain>
        <tissue evidence="1">Salivary glands</tissue>
    </source>
</reference>
<dbReference type="EMBL" id="GIFC01008583">
    <property type="protein sequence ID" value="MXU90666.1"/>
    <property type="molecule type" value="Transcribed_RNA"/>
</dbReference>
<evidence type="ECO:0000313" key="1">
    <source>
        <dbReference type="EMBL" id="MXU90666.1"/>
    </source>
</evidence>
<proteinExistence type="predicted"/>